<proteinExistence type="predicted"/>
<comment type="caution">
    <text evidence="1">The sequence shown here is derived from an EMBL/GenBank/DDBJ whole genome shotgun (WGS) entry which is preliminary data.</text>
</comment>
<evidence type="ECO:0000313" key="2">
    <source>
        <dbReference type="Proteomes" id="UP000434582"/>
    </source>
</evidence>
<accession>A0A7X2D291</accession>
<evidence type="ECO:0000313" key="1">
    <source>
        <dbReference type="EMBL" id="MQX35513.1"/>
    </source>
</evidence>
<dbReference type="OrthoDB" id="8480373at2"/>
<sequence>MTALVPLLLAGCGAPHMKTIQDAKSALIGQDAAVLTSCLGEPFAVRAHPAIPGRIEQYSSAQARGPDGRLQAMPRPDLAAQARACVFDITVQDDRIRAVDSDNRAGWGFGGIAACSAVVRRCAGS</sequence>
<reference evidence="1 2" key="1">
    <citation type="submission" date="2019-10" db="EMBL/GenBank/DDBJ databases">
        <title>Draft whole-genome sequence of the purple nonsulfur photosynthetic bacterium Roseospira navarrensis DSM 15114.</title>
        <authorList>
            <person name="Kyndt J.A."/>
            <person name="Meyer T.E."/>
        </authorList>
    </citation>
    <scope>NUCLEOTIDE SEQUENCE [LARGE SCALE GENOMIC DNA]</scope>
    <source>
        <strain evidence="1 2">DSM 15114</strain>
    </source>
</reference>
<protein>
    <submittedName>
        <fullName evidence="1">Uncharacterized protein</fullName>
    </submittedName>
</protein>
<organism evidence="1 2">
    <name type="scientific">Roseospira navarrensis</name>
    <dbReference type="NCBI Taxonomy" id="140058"/>
    <lineage>
        <taxon>Bacteria</taxon>
        <taxon>Pseudomonadati</taxon>
        <taxon>Pseudomonadota</taxon>
        <taxon>Alphaproteobacteria</taxon>
        <taxon>Rhodospirillales</taxon>
        <taxon>Rhodospirillaceae</taxon>
        <taxon>Roseospira</taxon>
    </lineage>
</organism>
<dbReference type="EMBL" id="WIVE01000005">
    <property type="protein sequence ID" value="MQX35513.1"/>
    <property type="molecule type" value="Genomic_DNA"/>
</dbReference>
<gene>
    <name evidence="1" type="ORF">GHC57_03175</name>
</gene>
<name>A0A7X2D291_9PROT</name>
<dbReference type="Proteomes" id="UP000434582">
    <property type="component" value="Unassembled WGS sequence"/>
</dbReference>
<dbReference type="AlphaFoldDB" id="A0A7X2D291"/>
<keyword evidence="2" id="KW-1185">Reference proteome</keyword>